<feature type="signal peptide" evidence="1">
    <location>
        <begin position="1"/>
        <end position="27"/>
    </location>
</feature>
<keyword evidence="3" id="KW-1185">Reference proteome</keyword>
<evidence type="ECO:0000313" key="2">
    <source>
        <dbReference type="EMBL" id="MFA0792351.1"/>
    </source>
</evidence>
<evidence type="ECO:0000313" key="3">
    <source>
        <dbReference type="Proteomes" id="UP001569414"/>
    </source>
</evidence>
<sequence length="173" mass="18151">MISFSSKSILSAIALAFALGSATSAFSATDTAQSTITLTFSDFIEIDNVNSVTIADPAAGSPATGSDTFCVAGSGFNFFSITFSTDDPAIPEFLLLSSNGSLPIAYQVFFANNPTGTAIQVFPNDPLPGQSIEASNCSNDTARFDIEIPSAEWENREFDGPFTGVLMITVESE</sequence>
<keyword evidence="1" id="KW-0732">Signal</keyword>
<evidence type="ECO:0000256" key="1">
    <source>
        <dbReference type="SAM" id="SignalP"/>
    </source>
</evidence>
<evidence type="ECO:0008006" key="4">
    <source>
        <dbReference type="Google" id="ProtNLM"/>
    </source>
</evidence>
<organism evidence="2 3">
    <name type="scientific">Microbulbifer echini</name>
    <dbReference type="NCBI Taxonomy" id="1529067"/>
    <lineage>
        <taxon>Bacteria</taxon>
        <taxon>Pseudomonadati</taxon>
        <taxon>Pseudomonadota</taxon>
        <taxon>Gammaproteobacteria</taxon>
        <taxon>Cellvibrionales</taxon>
        <taxon>Microbulbiferaceae</taxon>
        <taxon>Microbulbifer</taxon>
    </lineage>
</organism>
<dbReference type="RefSeq" id="WP_371844722.1">
    <property type="nucleotide sequence ID" value="NZ_JBGMEL010000023.1"/>
</dbReference>
<comment type="caution">
    <text evidence="2">The sequence shown here is derived from an EMBL/GenBank/DDBJ whole genome shotgun (WGS) entry which is preliminary data.</text>
</comment>
<dbReference type="EMBL" id="JBGMEL010000023">
    <property type="protein sequence ID" value="MFA0792351.1"/>
    <property type="molecule type" value="Genomic_DNA"/>
</dbReference>
<proteinExistence type="predicted"/>
<protein>
    <recommendedName>
        <fullName evidence="4">CS1 type fimbrial major subunit</fullName>
    </recommendedName>
</protein>
<name>A0ABV4NSE1_9GAMM</name>
<feature type="chain" id="PRO_5047301803" description="CS1 type fimbrial major subunit" evidence="1">
    <location>
        <begin position="28"/>
        <end position="173"/>
    </location>
</feature>
<reference evidence="2 3" key="1">
    <citation type="submission" date="2024-08" db="EMBL/GenBank/DDBJ databases">
        <authorList>
            <person name="Ishaq N."/>
        </authorList>
    </citation>
    <scope>NUCLEOTIDE SEQUENCE [LARGE SCALE GENOMIC DNA]</scope>
    <source>
        <strain evidence="2 3">JCM 30400</strain>
    </source>
</reference>
<dbReference type="Proteomes" id="UP001569414">
    <property type="component" value="Unassembled WGS sequence"/>
</dbReference>
<gene>
    <name evidence="2" type="ORF">ACCI51_17570</name>
</gene>
<accession>A0ABV4NSE1</accession>